<comment type="caution">
    <text evidence="1">The sequence shown here is derived from an EMBL/GenBank/DDBJ whole genome shotgun (WGS) entry which is preliminary data.</text>
</comment>
<evidence type="ECO:0000313" key="1">
    <source>
        <dbReference type="EMBL" id="RQM38710.1"/>
    </source>
</evidence>
<keyword evidence="2" id="KW-1185">Reference proteome</keyword>
<dbReference type="AlphaFoldDB" id="A0A3N6SBI8"/>
<reference evidence="1 2" key="1">
    <citation type="submission" date="2018-10" db="EMBL/GenBank/DDBJ databases">
        <title>Draft genome sequence for the type isolate of Erwinia psidii, agent causal of bacterial blight in guava (Psidium guajava) and wilt and die-back of Eucalyptus spp.</title>
        <authorList>
            <person name="Hermenegildo P.S."/>
            <person name="Santos S.A."/>
            <person name="Guimaraes L.M.S."/>
            <person name="Vidigal P.M.P."/>
            <person name="Pereira I.C."/>
            <person name="Badel J.L."/>
            <person name="Alfenas-Zerbini P."/>
            <person name="Ferreira M.A.S.V."/>
            <person name="Alfenas A.C."/>
        </authorList>
    </citation>
    <scope>NUCLEOTIDE SEQUENCE [LARGE SCALE GENOMIC DNA]</scope>
    <source>
        <strain evidence="1 2">IBSBF 435</strain>
    </source>
</reference>
<organism evidence="1 2">
    <name type="scientific">Erwinia psidii</name>
    <dbReference type="NCBI Taxonomy" id="69224"/>
    <lineage>
        <taxon>Bacteria</taxon>
        <taxon>Pseudomonadati</taxon>
        <taxon>Pseudomonadota</taxon>
        <taxon>Gammaproteobacteria</taxon>
        <taxon>Enterobacterales</taxon>
        <taxon>Erwiniaceae</taxon>
        <taxon>Erwinia</taxon>
    </lineage>
</organism>
<protein>
    <submittedName>
        <fullName evidence="1">Uncharacterized protein</fullName>
    </submittedName>
</protein>
<sequence length="65" mass="7179">MSRQGSGNLPQMPDVNGSDDMKIFNVLYFKLVDYSDVHAYKNKMAAISASVPSQTEQENACHVSL</sequence>
<proteinExistence type="predicted"/>
<dbReference type="EMBL" id="RHHM01000005">
    <property type="protein sequence ID" value="RQM38710.1"/>
    <property type="molecule type" value="Genomic_DNA"/>
</dbReference>
<gene>
    <name evidence="1" type="ORF">EB241_08470</name>
</gene>
<dbReference type="Proteomes" id="UP000279457">
    <property type="component" value="Unassembled WGS sequence"/>
</dbReference>
<evidence type="ECO:0000313" key="2">
    <source>
        <dbReference type="Proteomes" id="UP000279457"/>
    </source>
</evidence>
<name>A0A3N6SBI8_9GAMM</name>
<accession>A0A3N6SBI8</accession>